<feature type="compositionally biased region" description="Low complexity" evidence="1">
    <location>
        <begin position="1"/>
        <end position="11"/>
    </location>
</feature>
<accession>A0A9P5C071</accession>
<evidence type="ECO:0000313" key="2">
    <source>
        <dbReference type="EMBL" id="KAF3038678.1"/>
    </source>
</evidence>
<comment type="caution">
    <text evidence="2">The sequence shown here is derived from an EMBL/GenBank/DDBJ whole genome shotgun (WGS) entry which is preliminary data.</text>
</comment>
<dbReference type="OrthoDB" id="4424523at2759"/>
<proteinExistence type="predicted"/>
<dbReference type="EMBL" id="SWKV01000035">
    <property type="protein sequence ID" value="KAF3038678.1"/>
    <property type="molecule type" value="Genomic_DNA"/>
</dbReference>
<dbReference type="Proteomes" id="UP000758155">
    <property type="component" value="Unassembled WGS sequence"/>
</dbReference>
<reference evidence="2" key="1">
    <citation type="submission" date="2019-04" db="EMBL/GenBank/DDBJ databases">
        <title>Sequencing of skin fungus with MAO and IRED activity.</title>
        <authorList>
            <person name="Marsaioli A.J."/>
            <person name="Bonatto J.M.C."/>
            <person name="Reis Junior O."/>
        </authorList>
    </citation>
    <scope>NUCLEOTIDE SEQUENCE</scope>
    <source>
        <strain evidence="2">28M1</strain>
    </source>
</reference>
<gene>
    <name evidence="2" type="ORF">E8E12_007669</name>
</gene>
<name>A0A9P5C071_9PLEO</name>
<keyword evidence="3" id="KW-1185">Reference proteome</keyword>
<dbReference type="AlphaFoldDB" id="A0A9P5C071"/>
<evidence type="ECO:0000256" key="1">
    <source>
        <dbReference type="SAM" id="MobiDB-lite"/>
    </source>
</evidence>
<organism evidence="2 3">
    <name type="scientific">Didymella heteroderae</name>
    <dbReference type="NCBI Taxonomy" id="1769908"/>
    <lineage>
        <taxon>Eukaryota</taxon>
        <taxon>Fungi</taxon>
        <taxon>Dikarya</taxon>
        <taxon>Ascomycota</taxon>
        <taxon>Pezizomycotina</taxon>
        <taxon>Dothideomycetes</taxon>
        <taxon>Pleosporomycetidae</taxon>
        <taxon>Pleosporales</taxon>
        <taxon>Pleosporineae</taxon>
        <taxon>Didymellaceae</taxon>
        <taxon>Didymella</taxon>
    </lineage>
</organism>
<sequence>MADSSKSSSNSPAPVTEAQEYKRLTGVGLRKIQPKGQTPVVDLMCDSMNSNSFPDENMENLKASHADDSYVKTDAPQGFVIYRAVYGTESDEPWKRILGQIRDRIAKSLPKEPWQSNPPFELTVIEDEEKFAGADSHTIRDAFRQWVASDLPPRVQHPEQAGGIESIRAMIENKTVHELWEWQPGESLHPCWSAPPRWCFCLFVDDTCLRSLGHEPEPGFPFRPVVKIVNLRYSRGRCENIAEGWEDGETDDPQEDSGWMYMNASSYESFYELLEEDSTNWEDEPWYMRPVKEEYPTANDLL</sequence>
<evidence type="ECO:0000313" key="3">
    <source>
        <dbReference type="Proteomes" id="UP000758155"/>
    </source>
</evidence>
<protein>
    <submittedName>
        <fullName evidence="2">Uncharacterized protein</fullName>
    </submittedName>
</protein>
<feature type="region of interest" description="Disordered" evidence="1">
    <location>
        <begin position="1"/>
        <end position="22"/>
    </location>
</feature>